<dbReference type="PANTHER" id="PTHR11570">
    <property type="entry name" value="S-ADENOSYLMETHIONINE DECARBOXYLASE"/>
    <property type="match status" value="1"/>
</dbReference>
<dbReference type="Proteomes" id="UP000291106">
    <property type="component" value="Chromosome"/>
</dbReference>
<evidence type="ECO:0000313" key="2">
    <source>
        <dbReference type="Proteomes" id="UP000291106"/>
    </source>
</evidence>
<proteinExistence type="predicted"/>
<accession>A0A411PD31</accession>
<dbReference type="PROSITE" id="PS01336">
    <property type="entry name" value="ADOMETDC"/>
    <property type="match status" value="1"/>
</dbReference>
<dbReference type="GO" id="GO:0008295">
    <property type="term" value="P:spermidine biosynthetic process"/>
    <property type="evidence" value="ECO:0007669"/>
    <property type="project" value="InterPro"/>
</dbReference>
<organism evidence="1 2">
    <name type="scientific">Shewanella maritima</name>
    <dbReference type="NCBI Taxonomy" id="2520507"/>
    <lineage>
        <taxon>Bacteria</taxon>
        <taxon>Pseudomonadati</taxon>
        <taxon>Pseudomonadota</taxon>
        <taxon>Gammaproteobacteria</taxon>
        <taxon>Alteromonadales</taxon>
        <taxon>Shewanellaceae</taxon>
        <taxon>Shewanella</taxon>
    </lineage>
</organism>
<keyword evidence="2" id="KW-1185">Reference proteome</keyword>
<dbReference type="RefSeq" id="WP_130597436.1">
    <property type="nucleotide sequence ID" value="NZ_CP036200.1"/>
</dbReference>
<dbReference type="PANTHER" id="PTHR11570:SF0">
    <property type="entry name" value="S-ADENOSYLMETHIONINE DECARBOXYLASE PROENZYME"/>
    <property type="match status" value="1"/>
</dbReference>
<dbReference type="EMBL" id="CP036200">
    <property type="protein sequence ID" value="QBF81459.1"/>
    <property type="molecule type" value="Genomic_DNA"/>
</dbReference>
<sequence>MFEASEKKLEIVVANEFGSLRTLPDDFKAKLLTLAGAEILSHVHNDCIDAYVLSESSLFIWDNKLLLLTCGQSTLIESALYALGVISTDHIISFKYQRKSELFAALQTTTFAEDAKLLAQQLPGRSLTLGDKPEQQHFMFYYTHRDLDTTLVPLPELTPQEHLISELMLYQLDSDSAARFMALKGQGKTLTAAKQRRLLNIGELLVGFKFDDYAFSPCGYSLNAISGSYYLTLHLTPQSSGSYLSIETNLDNLTIVFGIFTRLHHQFSPARCDLVLSGHGAFTSDASQYLATTLNLCDSKHGSDVNIVDTSLNELDNHTESPEQRYTIHLRQFCRRQ</sequence>
<gene>
    <name evidence="1" type="ORF">EXU30_01180</name>
</gene>
<dbReference type="Pfam" id="PF01536">
    <property type="entry name" value="SAM_decarbox"/>
    <property type="match status" value="1"/>
</dbReference>
<dbReference type="AlphaFoldDB" id="A0A411PD31"/>
<name>A0A411PD31_9GAMM</name>
<dbReference type="GO" id="GO:0004014">
    <property type="term" value="F:adenosylmethionine decarboxylase activity"/>
    <property type="evidence" value="ECO:0007669"/>
    <property type="project" value="InterPro"/>
</dbReference>
<dbReference type="KEGG" id="smai:EXU30_01180"/>
<reference evidence="1 2" key="1">
    <citation type="submission" date="2019-02" db="EMBL/GenBank/DDBJ databases">
        <title>Shewanella sp. D4-2 isolated from Dokdo Island.</title>
        <authorList>
            <person name="Baek K."/>
        </authorList>
    </citation>
    <scope>NUCLEOTIDE SEQUENCE [LARGE SCALE GENOMIC DNA]</scope>
    <source>
        <strain evidence="1 2">D4-2</strain>
    </source>
</reference>
<dbReference type="InterPro" id="IPR018166">
    <property type="entry name" value="S-AdoMet_deCO2ase_CS"/>
</dbReference>
<evidence type="ECO:0000313" key="1">
    <source>
        <dbReference type="EMBL" id="QBF81459.1"/>
    </source>
</evidence>
<dbReference type="Gene3D" id="3.60.90.10">
    <property type="entry name" value="S-adenosylmethionine decarboxylase"/>
    <property type="match status" value="1"/>
</dbReference>
<dbReference type="InterPro" id="IPR048283">
    <property type="entry name" value="AdoMetDC-like"/>
</dbReference>
<protein>
    <submittedName>
        <fullName evidence="1">Adenosylmethionine decarboxylase</fullName>
    </submittedName>
</protein>
<dbReference type="InterPro" id="IPR016067">
    <property type="entry name" value="S-AdoMet_deCO2ase_core"/>
</dbReference>
<dbReference type="SUPFAM" id="SSF56276">
    <property type="entry name" value="S-adenosylmethionine decarboxylase"/>
    <property type="match status" value="1"/>
</dbReference>
<dbReference type="OrthoDB" id="5289311at2"/>